<protein>
    <submittedName>
        <fullName evidence="3">Cbb3-type cytochrome oxidase assembly protein CcoS</fullName>
    </submittedName>
</protein>
<dbReference type="NCBIfam" id="TIGR00847">
    <property type="entry name" value="ccoS"/>
    <property type="match status" value="1"/>
</dbReference>
<keyword evidence="2" id="KW-1133">Transmembrane helix</keyword>
<feature type="region of interest" description="Disordered" evidence="1">
    <location>
        <begin position="50"/>
        <end position="78"/>
    </location>
</feature>
<sequence>MNMMYFFVGAAVIGAIMVGLVFLWALRSGQFDDLEGPAYRILFDEDDPMLPGNRQRAEEARSRADLERGKDQAPGPDS</sequence>
<evidence type="ECO:0000313" key="3">
    <source>
        <dbReference type="EMBL" id="MEK8090234.1"/>
    </source>
</evidence>
<dbReference type="PANTHER" id="PTHR41532">
    <property type="entry name" value="FIXS PROTEIN"/>
    <property type="match status" value="1"/>
</dbReference>
<proteinExistence type="predicted"/>
<dbReference type="EMBL" id="JBBPCO010000010">
    <property type="protein sequence ID" value="MEK8090234.1"/>
    <property type="molecule type" value="Genomic_DNA"/>
</dbReference>
<keyword evidence="2" id="KW-0812">Transmembrane</keyword>
<dbReference type="PANTHER" id="PTHR41532:SF1">
    <property type="entry name" value="FIXS PROTEIN"/>
    <property type="match status" value="1"/>
</dbReference>
<evidence type="ECO:0000313" key="4">
    <source>
        <dbReference type="Proteomes" id="UP001446205"/>
    </source>
</evidence>
<dbReference type="RefSeq" id="WP_341371289.1">
    <property type="nucleotide sequence ID" value="NZ_JBBPCO010000010.1"/>
</dbReference>
<keyword evidence="2" id="KW-0472">Membrane</keyword>
<comment type="caution">
    <text evidence="3">The sequence shown here is derived from an EMBL/GenBank/DDBJ whole genome shotgun (WGS) entry which is preliminary data.</text>
</comment>
<evidence type="ECO:0000256" key="2">
    <source>
        <dbReference type="SAM" id="Phobius"/>
    </source>
</evidence>
<feature type="transmembrane region" description="Helical" evidence="2">
    <location>
        <begin position="6"/>
        <end position="26"/>
    </location>
</feature>
<evidence type="ECO:0000256" key="1">
    <source>
        <dbReference type="SAM" id="MobiDB-lite"/>
    </source>
</evidence>
<dbReference type="InterPro" id="IPR004714">
    <property type="entry name" value="Cyt_oxidase_maturation_cbb3"/>
</dbReference>
<dbReference type="Pfam" id="PF03597">
    <property type="entry name" value="FixS"/>
    <property type="match status" value="1"/>
</dbReference>
<reference evidence="3 4" key="1">
    <citation type="submission" date="2024-04" db="EMBL/GenBank/DDBJ databases">
        <authorList>
            <person name="Abashina T."/>
            <person name="Shaikin A."/>
        </authorList>
    </citation>
    <scope>NUCLEOTIDE SEQUENCE [LARGE SCALE GENOMIC DNA]</scope>
    <source>
        <strain evidence="3 4">AAFK</strain>
    </source>
</reference>
<name>A0ABU9D9L8_9PROT</name>
<organism evidence="3 4">
    <name type="scientific">Thermithiobacillus plumbiphilus</name>
    <dbReference type="NCBI Taxonomy" id="1729899"/>
    <lineage>
        <taxon>Bacteria</taxon>
        <taxon>Pseudomonadati</taxon>
        <taxon>Pseudomonadota</taxon>
        <taxon>Acidithiobacillia</taxon>
        <taxon>Acidithiobacillales</taxon>
        <taxon>Thermithiobacillaceae</taxon>
        <taxon>Thermithiobacillus</taxon>
    </lineage>
</organism>
<gene>
    <name evidence="3" type="primary">ccoS</name>
    <name evidence="3" type="ORF">WOB96_10720</name>
</gene>
<feature type="compositionally biased region" description="Basic and acidic residues" evidence="1">
    <location>
        <begin position="55"/>
        <end position="71"/>
    </location>
</feature>
<dbReference type="Proteomes" id="UP001446205">
    <property type="component" value="Unassembled WGS sequence"/>
</dbReference>
<accession>A0ABU9D9L8</accession>
<keyword evidence="4" id="KW-1185">Reference proteome</keyword>